<evidence type="ECO:0000256" key="2">
    <source>
        <dbReference type="SAM" id="Phobius"/>
    </source>
</evidence>
<keyword evidence="2" id="KW-0812">Transmembrane</keyword>
<sequence>MSMRSPIRLPTVVGYVLIGTGVGILLACQLFKLHNIEISEKSLYGYGCHEEESKPIMRGLLHAISCVVCLSSMLLSYIKYGSRRHPSDFVMAFFSMQYFASAVYHRHRAYPTVISTFTNVDIGWIACTIIGCSLMVRLKKLRHVLFVFASFVTLCFIIEVVSHGMPEQKSVEAGDWLQHLSQFKENIRVRHFIYSHFFEPWVWVGLKAISGISFALIPFFSPAALQFGKYDRTQKAMFALTFCSYMLAFVCFGLQTLSRKSDFDLTIVWHVENVWGYHEDFHLILVMAHTFTSQMYDYIYADVKGDSPQELLSHMLERVEEDFQMDYVGFLKENFEEIRRQLRERREKGNPLVGFSMRETLSTMMSGGNNGRSPMNAGISLEELASLKRRLNSNIEELSAYMRGNGHARNGHAENAVEEVEEVETEAETETQNTRRSSSRGRKSSSNGGAANGKAANGKTAKGRSSSRARSKSKSRS</sequence>
<dbReference type="OrthoDB" id="190073at2759"/>
<dbReference type="EMBL" id="BRXW01000015">
    <property type="protein sequence ID" value="GMH99750.1"/>
    <property type="molecule type" value="Genomic_DNA"/>
</dbReference>
<evidence type="ECO:0000313" key="3">
    <source>
        <dbReference type="EMBL" id="GMH99750.1"/>
    </source>
</evidence>
<evidence type="ECO:0000313" key="4">
    <source>
        <dbReference type="Proteomes" id="UP001165122"/>
    </source>
</evidence>
<feature type="compositionally biased region" description="Low complexity" evidence="1">
    <location>
        <begin position="444"/>
        <end position="460"/>
    </location>
</feature>
<feature type="compositionally biased region" description="Basic residues" evidence="1">
    <location>
        <begin position="461"/>
        <end position="477"/>
    </location>
</feature>
<feature type="transmembrane region" description="Helical" evidence="2">
    <location>
        <begin position="12"/>
        <end position="33"/>
    </location>
</feature>
<feature type="transmembrane region" description="Helical" evidence="2">
    <location>
        <begin position="113"/>
        <end position="136"/>
    </location>
</feature>
<keyword evidence="4" id="KW-1185">Reference proteome</keyword>
<feature type="transmembrane region" description="Helical" evidence="2">
    <location>
        <begin position="201"/>
        <end position="225"/>
    </location>
</feature>
<proteinExistence type="predicted"/>
<feature type="compositionally biased region" description="Acidic residues" evidence="1">
    <location>
        <begin position="416"/>
        <end position="429"/>
    </location>
</feature>
<accession>A0A9W7C4Y4</accession>
<feature type="transmembrane region" description="Helical" evidence="2">
    <location>
        <begin position="143"/>
        <end position="161"/>
    </location>
</feature>
<feature type="region of interest" description="Disordered" evidence="1">
    <location>
        <begin position="405"/>
        <end position="477"/>
    </location>
</feature>
<feature type="transmembrane region" description="Helical" evidence="2">
    <location>
        <begin position="89"/>
        <end position="107"/>
    </location>
</feature>
<reference evidence="4" key="1">
    <citation type="journal article" date="2023" name="Commun. Biol.">
        <title>Genome analysis of Parmales, the sister group of diatoms, reveals the evolutionary specialization of diatoms from phago-mixotrophs to photoautotrophs.</title>
        <authorList>
            <person name="Ban H."/>
            <person name="Sato S."/>
            <person name="Yoshikawa S."/>
            <person name="Yamada K."/>
            <person name="Nakamura Y."/>
            <person name="Ichinomiya M."/>
            <person name="Sato N."/>
            <person name="Blanc-Mathieu R."/>
            <person name="Endo H."/>
            <person name="Kuwata A."/>
            <person name="Ogata H."/>
        </authorList>
    </citation>
    <scope>NUCLEOTIDE SEQUENCE [LARGE SCALE GENOMIC DNA]</scope>
    <source>
        <strain evidence="4">NIES 3700</strain>
    </source>
</reference>
<feature type="transmembrane region" description="Helical" evidence="2">
    <location>
        <begin position="237"/>
        <end position="257"/>
    </location>
</feature>
<gene>
    <name evidence="3" type="ORF">TrLO_g9588</name>
</gene>
<keyword evidence="2" id="KW-1133">Transmembrane helix</keyword>
<comment type="caution">
    <text evidence="3">The sequence shown here is derived from an EMBL/GenBank/DDBJ whole genome shotgun (WGS) entry which is preliminary data.</text>
</comment>
<dbReference type="AlphaFoldDB" id="A0A9W7C4Y4"/>
<name>A0A9W7C4Y4_9STRA</name>
<dbReference type="PROSITE" id="PS51257">
    <property type="entry name" value="PROKAR_LIPOPROTEIN"/>
    <property type="match status" value="1"/>
</dbReference>
<dbReference type="Proteomes" id="UP001165122">
    <property type="component" value="Unassembled WGS sequence"/>
</dbReference>
<evidence type="ECO:0000256" key="1">
    <source>
        <dbReference type="SAM" id="MobiDB-lite"/>
    </source>
</evidence>
<organism evidence="3 4">
    <name type="scientific">Triparma laevis f. longispina</name>
    <dbReference type="NCBI Taxonomy" id="1714387"/>
    <lineage>
        <taxon>Eukaryota</taxon>
        <taxon>Sar</taxon>
        <taxon>Stramenopiles</taxon>
        <taxon>Ochrophyta</taxon>
        <taxon>Bolidophyceae</taxon>
        <taxon>Parmales</taxon>
        <taxon>Triparmaceae</taxon>
        <taxon>Triparma</taxon>
    </lineage>
</organism>
<protein>
    <submittedName>
        <fullName evidence="3">Uncharacterized protein</fullName>
    </submittedName>
</protein>
<feature type="transmembrane region" description="Helical" evidence="2">
    <location>
        <begin position="59"/>
        <end position="77"/>
    </location>
</feature>
<keyword evidence="2" id="KW-0472">Membrane</keyword>